<dbReference type="EMBL" id="JAODAN010000001">
    <property type="protein sequence ID" value="KAK1927308.1"/>
    <property type="molecule type" value="Genomic_DNA"/>
</dbReference>
<dbReference type="PANTHER" id="PTHR43763">
    <property type="entry name" value="XAA-PRO AMINOPEPTIDASE 1"/>
    <property type="match status" value="1"/>
</dbReference>
<protein>
    <submittedName>
        <fullName evidence="8">Peptidase M24, structural domain-containing protein</fullName>
    </submittedName>
</protein>
<dbReference type="InterPro" id="IPR000587">
    <property type="entry name" value="Creatinase_N"/>
</dbReference>
<evidence type="ECO:0000256" key="4">
    <source>
        <dbReference type="SAM" id="MobiDB-lite"/>
    </source>
</evidence>
<keyword evidence="3" id="KW-0464">Manganese</keyword>
<dbReference type="FunFam" id="3.90.230.10:FF:000009">
    <property type="entry name" value="xaa-Pro aminopeptidase 2"/>
    <property type="match status" value="1"/>
</dbReference>
<evidence type="ECO:0000259" key="7">
    <source>
        <dbReference type="Pfam" id="PF16188"/>
    </source>
</evidence>
<evidence type="ECO:0000259" key="6">
    <source>
        <dbReference type="Pfam" id="PF01321"/>
    </source>
</evidence>
<dbReference type="GO" id="GO:0004177">
    <property type="term" value="F:aminopeptidase activity"/>
    <property type="evidence" value="ECO:0007669"/>
    <property type="project" value="UniProtKB-ARBA"/>
</dbReference>
<dbReference type="AlphaFoldDB" id="A0AAD9L8T3"/>
<dbReference type="InterPro" id="IPR036005">
    <property type="entry name" value="Creatinase/aminopeptidase-like"/>
</dbReference>
<sequence>MSCFRLVDRDQEIPRQRERRSSHSTDKTLVGAFALNKGDVTEKPSIEVADEEEMEKRLKDLRDLIKEAKLDWYIVPSEDEHQSEEIGESDERRSWISGFTGSAGTALIPADEALSALLFVDSRYWIQADKQVSKSWEVRHVGESSGPATANGTFIGHRTSSSAGAQMVEGLKAGSGRDDVVGGWVSTLVNEIKEGSRVGIDPKLISLVTVQSIESDLDGSDTKVVPLASNLIDKIRPTPARSLDPLVPHPLKFAGNTAASKLALIREAMTKRSPHQDWVYILPTLPAIAWLLNIRCPGDIPYCPVAYAYLALTADRVVIFVDKRKVNDEVREQFESVNLEVKDYGVEEVGAWMKEAVKDFARGNDSVKKETLARIFAPRELSWALSTAVGSTRLRIIPCPVEVAKAVKNPTEIKGFRSAYTRDGRAMARWLAWLEDKLLNAKRPVGEWAAAQALLRFRKDEEHFAGLAYGDISASGPNGALPHYAPERGTDRLIDIDATYVIDSGGQYYDGTIDTTRTIFFGKNPPEDVKRAYTRVLQCHITAATAIFPQGMDGDRLIMLGKAALYEDGLDYGHGLGHGIGHYLAVHEYPIYPHGVSFEPGHITSIEPGFYKEGEWGIRTESVYVCKKVQTKYEFGGDRWLGWDRITQVPIMTNMVDWSLMRKDQIQWLNEHNTAVKETLMPLLQGDEDKQARDWLNRVTKPKRTWPWTGA</sequence>
<dbReference type="InterPro" id="IPR032416">
    <property type="entry name" value="Peptidase_M24_C"/>
</dbReference>
<accession>A0AAD9L8T3</accession>
<dbReference type="PANTHER" id="PTHR43763:SF17">
    <property type="entry name" value="AMINOPEPTIDASE P, CYTOPLASMIC-RELATED"/>
    <property type="match status" value="1"/>
</dbReference>
<dbReference type="Gene3D" id="3.40.350.10">
    <property type="entry name" value="Creatinase/prolidase N-terminal domain"/>
    <property type="match status" value="2"/>
</dbReference>
<evidence type="ECO:0000256" key="2">
    <source>
        <dbReference type="ARBA" id="ARBA00008766"/>
    </source>
</evidence>
<dbReference type="Proteomes" id="UP001182556">
    <property type="component" value="Unassembled WGS sequence"/>
</dbReference>
<dbReference type="Gene3D" id="3.90.230.10">
    <property type="entry name" value="Creatinase/methionine aminopeptidase superfamily"/>
    <property type="match status" value="1"/>
</dbReference>
<feature type="domain" description="Creatinase N-terminal" evidence="6">
    <location>
        <begin position="57"/>
        <end position="236"/>
    </location>
</feature>
<evidence type="ECO:0000313" key="9">
    <source>
        <dbReference type="Proteomes" id="UP001182556"/>
    </source>
</evidence>
<dbReference type="InterPro" id="IPR050422">
    <property type="entry name" value="X-Pro_aminopeptidase_P"/>
</dbReference>
<evidence type="ECO:0000256" key="3">
    <source>
        <dbReference type="ARBA" id="ARBA00023211"/>
    </source>
</evidence>
<dbReference type="Pfam" id="PF16188">
    <property type="entry name" value="Peptidase_M24_C"/>
    <property type="match status" value="1"/>
</dbReference>
<proteinExistence type="inferred from homology"/>
<comment type="caution">
    <text evidence="8">The sequence shown here is derived from an EMBL/GenBank/DDBJ whole genome shotgun (WGS) entry which is preliminary data.</text>
</comment>
<name>A0AAD9L8T3_PAPLA</name>
<dbReference type="InterPro" id="IPR029149">
    <property type="entry name" value="Creatin/AminoP/Spt16_N"/>
</dbReference>
<dbReference type="Pfam" id="PF00557">
    <property type="entry name" value="Peptidase_M24"/>
    <property type="match status" value="1"/>
</dbReference>
<feature type="region of interest" description="Disordered" evidence="4">
    <location>
        <begin position="1"/>
        <end position="26"/>
    </location>
</feature>
<evidence type="ECO:0000256" key="1">
    <source>
        <dbReference type="ARBA" id="ARBA00001936"/>
    </source>
</evidence>
<dbReference type="SUPFAM" id="SSF53092">
    <property type="entry name" value="Creatinase/prolidase N-terminal domain"/>
    <property type="match status" value="1"/>
</dbReference>
<feature type="domain" description="Peptidase M24 C-terminal" evidence="7">
    <location>
        <begin position="640"/>
        <end position="702"/>
    </location>
</feature>
<organism evidence="8 9">
    <name type="scientific">Papiliotrema laurentii</name>
    <name type="common">Cryptococcus laurentii</name>
    <dbReference type="NCBI Taxonomy" id="5418"/>
    <lineage>
        <taxon>Eukaryota</taxon>
        <taxon>Fungi</taxon>
        <taxon>Dikarya</taxon>
        <taxon>Basidiomycota</taxon>
        <taxon>Agaricomycotina</taxon>
        <taxon>Tremellomycetes</taxon>
        <taxon>Tremellales</taxon>
        <taxon>Rhynchogastremaceae</taxon>
        <taxon>Papiliotrema</taxon>
    </lineage>
</organism>
<feature type="domain" description="Peptidase M24" evidence="5">
    <location>
        <begin position="416"/>
        <end position="627"/>
    </location>
</feature>
<evidence type="ECO:0000313" key="8">
    <source>
        <dbReference type="EMBL" id="KAK1927308.1"/>
    </source>
</evidence>
<dbReference type="Pfam" id="PF16189">
    <property type="entry name" value="Creatinase_N_2"/>
    <property type="match status" value="1"/>
</dbReference>
<reference evidence="8" key="1">
    <citation type="submission" date="2023-02" db="EMBL/GenBank/DDBJ databases">
        <title>Identification and recombinant expression of a fungal hydrolase from Papiliotrema laurentii that hydrolyzes apple cutin and clears colloidal polyester polyurethane.</title>
        <authorList>
            <consortium name="DOE Joint Genome Institute"/>
            <person name="Roman V.A."/>
            <person name="Bojanowski C."/>
            <person name="Crable B.R."/>
            <person name="Wagner D.N."/>
            <person name="Hung C.S."/>
            <person name="Nadeau L.J."/>
            <person name="Schratz L."/>
            <person name="Haridas S."/>
            <person name="Pangilinan J."/>
            <person name="Lipzen A."/>
            <person name="Na H."/>
            <person name="Yan M."/>
            <person name="Ng V."/>
            <person name="Grigoriev I.V."/>
            <person name="Spatafora J.W."/>
            <person name="Barlow D."/>
            <person name="Biffinger J."/>
            <person name="Kelley-Loughnane N."/>
            <person name="Varaljay V.A."/>
            <person name="Crookes-Goodson W.J."/>
        </authorList>
    </citation>
    <scope>NUCLEOTIDE SEQUENCE</scope>
    <source>
        <strain evidence="8">5307AH</strain>
    </source>
</reference>
<comment type="similarity">
    <text evidence="2">Belongs to the peptidase M24B family.</text>
</comment>
<comment type="cofactor">
    <cofactor evidence="1">
        <name>Mn(2+)</name>
        <dbReference type="ChEBI" id="CHEBI:29035"/>
    </cofactor>
</comment>
<gene>
    <name evidence="8" type="ORF">DB88DRAFT_507401</name>
</gene>
<dbReference type="InterPro" id="IPR000994">
    <property type="entry name" value="Pept_M24"/>
</dbReference>
<evidence type="ECO:0000259" key="5">
    <source>
        <dbReference type="Pfam" id="PF00557"/>
    </source>
</evidence>
<dbReference type="Pfam" id="PF01321">
    <property type="entry name" value="Creatinase_N"/>
    <property type="match status" value="1"/>
</dbReference>
<keyword evidence="9" id="KW-1185">Reference proteome</keyword>
<dbReference type="SUPFAM" id="SSF55920">
    <property type="entry name" value="Creatinase/aminopeptidase"/>
    <property type="match status" value="1"/>
</dbReference>